<feature type="compositionally biased region" description="Low complexity" evidence="1">
    <location>
        <begin position="31"/>
        <end position="46"/>
    </location>
</feature>
<keyword evidence="2" id="KW-0732">Signal</keyword>
<proteinExistence type="predicted"/>
<name>A0ABW9YHD8_9GAMM</name>
<accession>A0ABW9YHD8</accession>
<dbReference type="RefSeq" id="WP_160651037.1">
    <property type="nucleotide sequence ID" value="NZ_RSEJ01000010.1"/>
</dbReference>
<reference evidence="3 4" key="1">
    <citation type="journal article" date="2017" name="Int. J. Syst. Evol. Microbiol.">
        <title>Photobacterium alginatilyticum sp. nov., a marine bacterium isolated from bottom seawater.</title>
        <authorList>
            <person name="Wang X."/>
            <person name="Wang Y."/>
            <person name="Yang X."/>
            <person name="Sun H."/>
            <person name="Li B."/>
            <person name="Zhang X.H."/>
        </authorList>
    </citation>
    <scope>NUCLEOTIDE SEQUENCE [LARGE SCALE GENOMIC DNA]</scope>
    <source>
        <strain evidence="3 4">P03D4</strain>
    </source>
</reference>
<feature type="compositionally biased region" description="Acidic residues" evidence="1">
    <location>
        <begin position="47"/>
        <end position="59"/>
    </location>
</feature>
<dbReference type="EMBL" id="RSEJ01000010">
    <property type="protein sequence ID" value="NBI53120.1"/>
    <property type="molecule type" value="Genomic_DNA"/>
</dbReference>
<feature type="chain" id="PRO_5047464862" description="DUF5666 domain-containing protein" evidence="2">
    <location>
        <begin position="24"/>
        <end position="337"/>
    </location>
</feature>
<gene>
    <name evidence="3" type="ORF">EIZ48_11070</name>
</gene>
<protein>
    <recommendedName>
        <fullName evidence="5">DUF5666 domain-containing protein</fullName>
    </recommendedName>
</protein>
<feature type="compositionally biased region" description="Basic and acidic residues" evidence="1">
    <location>
        <begin position="305"/>
        <end position="322"/>
    </location>
</feature>
<sequence length="337" mass="37823">MKMNKVALSVLTVCIGFSGFAVASYDDNDSYDYSSYESDSYASTDTDSGEEYNSYDEPVDGSYDGYVDDSYDEPVEDSSDDSYEDDNTEYDTKDEHSDYKHEEHSGDDDENDADSKQRLALNLVGKGDMYEMDVPDIDGDEQPDPAFCFDVDLKEIATGELVGTATDCLSNIEDGPNGGLQLVGTTFFKFPNGTIVTRGDTTVQPVNKPIVTPEGEEITHITGASSDENAVIKTSGDFAWYQGTVRLSGMVNLTDFGGGVGDPIFFDCLFVLNLEKIEFKRPYWYDWYKERYNRDHNWRHHGHRHYDDRDSSDDSDKDKGDSSDYSIGYGSHSGYWR</sequence>
<feature type="signal peptide" evidence="2">
    <location>
        <begin position="1"/>
        <end position="23"/>
    </location>
</feature>
<evidence type="ECO:0000256" key="1">
    <source>
        <dbReference type="SAM" id="MobiDB-lite"/>
    </source>
</evidence>
<evidence type="ECO:0000256" key="2">
    <source>
        <dbReference type="SAM" id="SignalP"/>
    </source>
</evidence>
<feature type="compositionally biased region" description="Low complexity" evidence="1">
    <location>
        <begin position="323"/>
        <end position="337"/>
    </location>
</feature>
<feature type="compositionally biased region" description="Acidic residues" evidence="1">
    <location>
        <begin position="66"/>
        <end position="89"/>
    </location>
</feature>
<feature type="compositionally biased region" description="Basic and acidic residues" evidence="1">
    <location>
        <begin position="90"/>
        <end position="104"/>
    </location>
</feature>
<dbReference type="Proteomes" id="UP000738517">
    <property type="component" value="Unassembled WGS sequence"/>
</dbReference>
<organism evidence="3 4">
    <name type="scientific">Photobacterium alginatilyticum</name>
    <dbReference type="NCBI Taxonomy" id="1775171"/>
    <lineage>
        <taxon>Bacteria</taxon>
        <taxon>Pseudomonadati</taxon>
        <taxon>Pseudomonadota</taxon>
        <taxon>Gammaproteobacteria</taxon>
        <taxon>Vibrionales</taxon>
        <taxon>Vibrionaceae</taxon>
        <taxon>Photobacterium</taxon>
    </lineage>
</organism>
<feature type="region of interest" description="Disordered" evidence="1">
    <location>
        <begin position="28"/>
        <end position="114"/>
    </location>
</feature>
<evidence type="ECO:0000313" key="3">
    <source>
        <dbReference type="EMBL" id="NBI53120.1"/>
    </source>
</evidence>
<comment type="caution">
    <text evidence="3">The sequence shown here is derived from an EMBL/GenBank/DDBJ whole genome shotgun (WGS) entry which is preliminary data.</text>
</comment>
<evidence type="ECO:0008006" key="5">
    <source>
        <dbReference type="Google" id="ProtNLM"/>
    </source>
</evidence>
<evidence type="ECO:0000313" key="4">
    <source>
        <dbReference type="Proteomes" id="UP000738517"/>
    </source>
</evidence>
<keyword evidence="4" id="KW-1185">Reference proteome</keyword>
<feature type="region of interest" description="Disordered" evidence="1">
    <location>
        <begin position="303"/>
        <end position="337"/>
    </location>
</feature>